<protein>
    <submittedName>
        <fullName evidence="2">Alpha/beta hydrolase</fullName>
    </submittedName>
</protein>
<comment type="caution">
    <text evidence="2">The sequence shown here is derived from an EMBL/GenBank/DDBJ whole genome shotgun (WGS) entry which is preliminary data.</text>
</comment>
<accession>A0ABT7EB58</accession>
<evidence type="ECO:0000259" key="1">
    <source>
        <dbReference type="Pfam" id="PF00561"/>
    </source>
</evidence>
<dbReference type="Pfam" id="PF00561">
    <property type="entry name" value="Abhydrolase_1"/>
    <property type="match status" value="1"/>
</dbReference>
<name>A0ABT7EB58_9FIRM</name>
<evidence type="ECO:0000313" key="3">
    <source>
        <dbReference type="Proteomes" id="UP001301012"/>
    </source>
</evidence>
<dbReference type="GO" id="GO:0016787">
    <property type="term" value="F:hydrolase activity"/>
    <property type="evidence" value="ECO:0007669"/>
    <property type="project" value="UniProtKB-KW"/>
</dbReference>
<dbReference type="InterPro" id="IPR029058">
    <property type="entry name" value="AB_hydrolase_fold"/>
</dbReference>
<dbReference type="InterPro" id="IPR000073">
    <property type="entry name" value="AB_hydrolase_1"/>
</dbReference>
<dbReference type="PRINTS" id="PR00412">
    <property type="entry name" value="EPOXHYDRLASE"/>
</dbReference>
<dbReference type="EMBL" id="JASKYM010000006">
    <property type="protein sequence ID" value="MDK2564167.1"/>
    <property type="molecule type" value="Genomic_DNA"/>
</dbReference>
<organism evidence="2 3">
    <name type="scientific">Romboutsia sedimentorum</name>
    <dbReference type="NCBI Taxonomy" id="1368474"/>
    <lineage>
        <taxon>Bacteria</taxon>
        <taxon>Bacillati</taxon>
        <taxon>Bacillota</taxon>
        <taxon>Clostridia</taxon>
        <taxon>Peptostreptococcales</taxon>
        <taxon>Peptostreptococcaceae</taxon>
        <taxon>Romboutsia</taxon>
    </lineage>
</organism>
<proteinExistence type="predicted"/>
<sequence length="286" mass="33150">MREYYLKYKEHNICVYENGTGEIPIVLLHGAGLDSAMLSWQEVMNLLPSNYTVYAIDLLGHGKSDKPENMSCDMFYKNHIECLENIIDQLKLDTFILSGLSMGGAISIGYTLKHPSKIKILIPVDSWGLIRKMPFHRLYYWYVNTSLTRKFFQYFAKYKWLIKWSVSYSLIGDKSKIYKELVNTLYKICQDLDIGKSMEDYQRSSITKHNNIPNFIDKLPNISAPVLFINGEKDPLVSVKNVIEASKIIANSHIHIMKGCKHWSQKERPEEYVAIIDKFICTFLNP</sequence>
<gene>
    <name evidence="2" type="ORF">QOZ84_11455</name>
</gene>
<feature type="domain" description="AB hydrolase-1" evidence="1">
    <location>
        <begin position="24"/>
        <end position="269"/>
    </location>
</feature>
<dbReference type="InterPro" id="IPR000639">
    <property type="entry name" value="Epox_hydrolase-like"/>
</dbReference>
<dbReference type="PANTHER" id="PTHR43798">
    <property type="entry name" value="MONOACYLGLYCEROL LIPASE"/>
    <property type="match status" value="1"/>
</dbReference>
<dbReference type="SUPFAM" id="SSF53474">
    <property type="entry name" value="alpha/beta-Hydrolases"/>
    <property type="match status" value="1"/>
</dbReference>
<keyword evidence="3" id="KW-1185">Reference proteome</keyword>
<dbReference type="PRINTS" id="PR00111">
    <property type="entry name" value="ABHYDROLASE"/>
</dbReference>
<dbReference type="InterPro" id="IPR050266">
    <property type="entry name" value="AB_hydrolase_sf"/>
</dbReference>
<keyword evidence="2" id="KW-0378">Hydrolase</keyword>
<evidence type="ECO:0000313" key="2">
    <source>
        <dbReference type="EMBL" id="MDK2564167.1"/>
    </source>
</evidence>
<dbReference type="PANTHER" id="PTHR43798:SF33">
    <property type="entry name" value="HYDROLASE, PUTATIVE (AFU_ORTHOLOGUE AFUA_2G14860)-RELATED"/>
    <property type="match status" value="1"/>
</dbReference>
<dbReference type="RefSeq" id="WP_284133098.1">
    <property type="nucleotide sequence ID" value="NZ_JASKYM010000006.1"/>
</dbReference>
<dbReference type="Proteomes" id="UP001301012">
    <property type="component" value="Unassembled WGS sequence"/>
</dbReference>
<reference evidence="2 3" key="1">
    <citation type="submission" date="2023-05" db="EMBL/GenBank/DDBJ databases">
        <title>Rombocin, a short stable natural nisin variant, displays selective antimicrobial activity against Listeria monocytogenes and employs dual mode of action to kill target bacterial strains.</title>
        <authorList>
            <person name="Wambui J."/>
            <person name="Stephan R."/>
            <person name="Kuipers O.P."/>
        </authorList>
    </citation>
    <scope>NUCLEOTIDE SEQUENCE [LARGE SCALE GENOMIC DNA]</scope>
    <source>
        <strain evidence="2 3">RC002</strain>
    </source>
</reference>
<dbReference type="Gene3D" id="3.40.50.1820">
    <property type="entry name" value="alpha/beta hydrolase"/>
    <property type="match status" value="1"/>
</dbReference>